<reference evidence="6 7" key="1">
    <citation type="submission" date="2022-01" db="EMBL/GenBank/DDBJ databases">
        <title>Paraglaciecola sp. G1-23.</title>
        <authorList>
            <person name="Jin M.S."/>
            <person name="Han D.M."/>
            <person name="Kim H.M."/>
            <person name="Jeon C.O."/>
        </authorList>
    </citation>
    <scope>NUCLEOTIDE SEQUENCE [LARGE SCALE GENOMIC DNA]</scope>
    <source>
        <strain evidence="6 7">G1-23</strain>
    </source>
</reference>
<accession>A0ABS9D474</accession>
<evidence type="ECO:0000256" key="4">
    <source>
        <dbReference type="ARBA" id="ARBA00023136"/>
    </source>
</evidence>
<keyword evidence="4 5" id="KW-0472">Membrane</keyword>
<dbReference type="Pfam" id="PF04191">
    <property type="entry name" value="PEMT"/>
    <property type="match status" value="1"/>
</dbReference>
<keyword evidence="3 5" id="KW-1133">Transmembrane helix</keyword>
<dbReference type="Proteomes" id="UP001521137">
    <property type="component" value="Unassembled WGS sequence"/>
</dbReference>
<dbReference type="RefSeq" id="WP_235310342.1">
    <property type="nucleotide sequence ID" value="NZ_JAKGAS010000001.1"/>
</dbReference>
<evidence type="ECO:0000256" key="3">
    <source>
        <dbReference type="ARBA" id="ARBA00022989"/>
    </source>
</evidence>
<keyword evidence="2 5" id="KW-0812">Transmembrane</keyword>
<dbReference type="PANTHER" id="PTHR12714">
    <property type="entry name" value="PROTEIN-S ISOPRENYLCYSTEINE O-METHYLTRANSFERASE"/>
    <property type="match status" value="1"/>
</dbReference>
<dbReference type="EMBL" id="JAKGAS010000001">
    <property type="protein sequence ID" value="MCF2946822.1"/>
    <property type="molecule type" value="Genomic_DNA"/>
</dbReference>
<name>A0ABS9D474_9ALTE</name>
<gene>
    <name evidence="6" type="ORF">L0668_01785</name>
</gene>
<protein>
    <submittedName>
        <fullName evidence="6">Isoprenylcysteine carboxylmethyltransferase family protein</fullName>
    </submittedName>
</protein>
<dbReference type="PANTHER" id="PTHR12714:SF24">
    <property type="entry name" value="SLR1182 PROTEIN"/>
    <property type="match status" value="1"/>
</dbReference>
<keyword evidence="7" id="KW-1185">Reference proteome</keyword>
<feature type="transmembrane region" description="Helical" evidence="5">
    <location>
        <begin position="39"/>
        <end position="59"/>
    </location>
</feature>
<evidence type="ECO:0000313" key="7">
    <source>
        <dbReference type="Proteomes" id="UP001521137"/>
    </source>
</evidence>
<feature type="transmembrane region" description="Helical" evidence="5">
    <location>
        <begin position="90"/>
        <end position="121"/>
    </location>
</feature>
<feature type="transmembrane region" description="Helical" evidence="5">
    <location>
        <begin position="6"/>
        <end position="27"/>
    </location>
</feature>
<organism evidence="6 7">
    <name type="scientific">Paraglaciecola algarum</name>
    <dbReference type="NCBI Taxonomy" id="3050085"/>
    <lineage>
        <taxon>Bacteria</taxon>
        <taxon>Pseudomonadati</taxon>
        <taxon>Pseudomonadota</taxon>
        <taxon>Gammaproteobacteria</taxon>
        <taxon>Alteromonadales</taxon>
        <taxon>Alteromonadaceae</taxon>
        <taxon>Paraglaciecola</taxon>
    </lineage>
</organism>
<sequence>MHKLELKIPPVLVLLIVMFLAYLTQFLPELISDLVISPLYWILSFILGLVIIAAGVWQFRKAQTTVNPTTPEKASNLVQSGVFKVTRNPMYLGMACLLIAVVLYIQNIYGLPCILLFVAYINQFQIKPEERMIEQLFGQEYIDYKSKVRRWI</sequence>
<comment type="caution">
    <text evidence="6">The sequence shown here is derived from an EMBL/GenBank/DDBJ whole genome shotgun (WGS) entry which is preliminary data.</text>
</comment>
<comment type="subcellular location">
    <subcellularLocation>
        <location evidence="1">Endomembrane system</location>
        <topology evidence="1">Multi-pass membrane protein</topology>
    </subcellularLocation>
</comment>
<proteinExistence type="predicted"/>
<dbReference type="Gene3D" id="1.20.120.1630">
    <property type="match status" value="1"/>
</dbReference>
<evidence type="ECO:0000313" key="6">
    <source>
        <dbReference type="EMBL" id="MCF2946822.1"/>
    </source>
</evidence>
<evidence type="ECO:0000256" key="1">
    <source>
        <dbReference type="ARBA" id="ARBA00004127"/>
    </source>
</evidence>
<evidence type="ECO:0000256" key="5">
    <source>
        <dbReference type="SAM" id="Phobius"/>
    </source>
</evidence>
<evidence type="ECO:0000256" key="2">
    <source>
        <dbReference type="ARBA" id="ARBA00022692"/>
    </source>
</evidence>
<dbReference type="InterPro" id="IPR007318">
    <property type="entry name" value="Phopholipid_MeTrfase"/>
</dbReference>